<feature type="compositionally biased region" description="Pro residues" evidence="1">
    <location>
        <begin position="162"/>
        <end position="176"/>
    </location>
</feature>
<dbReference type="OrthoDB" id="2530302at2759"/>
<feature type="compositionally biased region" description="Acidic residues" evidence="1">
    <location>
        <begin position="420"/>
        <end position="439"/>
    </location>
</feature>
<feature type="compositionally biased region" description="Basic and acidic residues" evidence="1">
    <location>
        <begin position="1"/>
        <end position="18"/>
    </location>
</feature>
<evidence type="ECO:0000256" key="1">
    <source>
        <dbReference type="SAM" id="MobiDB-lite"/>
    </source>
</evidence>
<protein>
    <submittedName>
        <fullName evidence="2">Uncharacterized protein</fullName>
    </submittedName>
</protein>
<feature type="compositionally biased region" description="Low complexity" evidence="1">
    <location>
        <begin position="523"/>
        <end position="548"/>
    </location>
</feature>
<proteinExistence type="predicted"/>
<accession>A0A511KQW3</accession>
<feature type="compositionally biased region" description="Acidic residues" evidence="1">
    <location>
        <begin position="313"/>
        <end position="328"/>
    </location>
</feature>
<feature type="region of interest" description="Disordered" evidence="1">
    <location>
        <begin position="682"/>
        <end position="728"/>
    </location>
</feature>
<feature type="compositionally biased region" description="Low complexity" evidence="1">
    <location>
        <begin position="1235"/>
        <end position="1252"/>
    </location>
</feature>
<evidence type="ECO:0000313" key="3">
    <source>
        <dbReference type="Proteomes" id="UP000321518"/>
    </source>
</evidence>
<feature type="compositionally biased region" description="Pro residues" evidence="1">
    <location>
        <begin position="121"/>
        <end position="139"/>
    </location>
</feature>
<reference evidence="2 3" key="1">
    <citation type="submission" date="2019-07" db="EMBL/GenBank/DDBJ databases">
        <title>Rhodotorula toruloides NBRC10032 genome sequencing.</title>
        <authorList>
            <person name="Shida Y."/>
            <person name="Takaku H."/>
            <person name="Ogasawara W."/>
            <person name="Mori K."/>
        </authorList>
    </citation>
    <scope>NUCLEOTIDE SEQUENCE [LARGE SCALE GENOMIC DNA]</scope>
    <source>
        <strain evidence="2 3">NBRC10032</strain>
    </source>
</reference>
<feature type="region of interest" description="Disordered" evidence="1">
    <location>
        <begin position="1123"/>
        <end position="1252"/>
    </location>
</feature>
<dbReference type="Proteomes" id="UP000321518">
    <property type="component" value="Unassembled WGS sequence"/>
</dbReference>
<feature type="compositionally biased region" description="Polar residues" evidence="1">
    <location>
        <begin position="1201"/>
        <end position="1214"/>
    </location>
</feature>
<feature type="compositionally biased region" description="Polar residues" evidence="1">
    <location>
        <begin position="1133"/>
        <end position="1152"/>
    </location>
</feature>
<comment type="caution">
    <text evidence="2">The sequence shown here is derived from an EMBL/GenBank/DDBJ whole genome shotgun (WGS) entry which is preliminary data.</text>
</comment>
<gene>
    <name evidence="2" type="ORF">Rt10032_c26g6785</name>
</gene>
<feature type="region of interest" description="Disordered" evidence="1">
    <location>
        <begin position="1005"/>
        <end position="1047"/>
    </location>
</feature>
<organism evidence="2 3">
    <name type="scientific">Rhodotorula toruloides</name>
    <name type="common">Yeast</name>
    <name type="synonym">Rhodosporidium toruloides</name>
    <dbReference type="NCBI Taxonomy" id="5286"/>
    <lineage>
        <taxon>Eukaryota</taxon>
        <taxon>Fungi</taxon>
        <taxon>Dikarya</taxon>
        <taxon>Basidiomycota</taxon>
        <taxon>Pucciniomycotina</taxon>
        <taxon>Microbotryomycetes</taxon>
        <taxon>Sporidiobolales</taxon>
        <taxon>Sporidiobolaceae</taxon>
        <taxon>Rhodotorula</taxon>
    </lineage>
</organism>
<sequence length="1420" mass="147086">MPPKRGERGKGSRGEHSPAPHPAARPPGGARFAPSASYIASHSTAPPTPPVQPVTYSGYAVPPAQPGAHSHVVEGQQPVVPQHPPAFVHRPSHQPPPAGYTGHAGAQPGPVTYPGRGPGPAYVPAPAAPPKAAWPPPQPTYERQACSRTPSVPPVDLAPSQPTLPPSHAPSYPAPAPSSTYRPSPPPSAPSAQSSGPPSVPPAAPTRFQHLSASAIPSTLPALAVPPPFAPAPSSQSKPTVAWPAPPALAAPAPLTPAPAGARAPTLPVPRRPAVGQAATPSQQAVTAESAPAATAVDSSSSGSDSSDSSSSSEDDSDESDSDDDDEVAGALVGERPSSRLVEQEQSGEAKDVGSEEAAAEEASDSQSDTTSDSESEQEEAHAEGDDENAVSDLEEAVQEQVDEDDDHGQDETLPFDLGSADEADELDDDEEDGEVVDDSLEHVAANARRKRRRLDSVSRASAVGDDDAMSDISRVTSRAVSVDSSHVHDLTHSPTRLAPLPPQVSDQALAEATPFRPPADFSPSTSTPSRPMPARDSAAPASPSADPNLLILPRKRRGDDDDDIEEGELVSDDDAASSTAPAYPPFHAFAGAASLASRAPFDRAASAPYDHAADASMDMDMSFADLPADLLADPSRRAAGAVSIPISSRASSAAPSAASGPAFEMGKAFYVGKASYERRKASATPADLPGGAPVPPKSSVPRPAASKLSYKPSPLSKPADPSGAAPAAAPVKAVYVRRQDASNTLTPGTSSAPATASSNAVAAAGQLKAVYERPAGAIVTAAPARATKNKKTKARGVMPFTKDEKRERLPVKIFSAFGDFATLESASGPAIFNVPHHTVLPAKNLPPPTEAAQHGFWPGPPNRKEALKKAIFPAPPEPLEDVDDDRPRVEVFIDNSNVLYSFLNWVRARPEAKITSTKIGAQKGKDGKLQPAKTLKTVTIAGKKVKLDYKMLFALLERGRRVERRVLVGSSTLWQSLEPAVEWGYEISLLQRVPRAEASTSASHTVAVAAQAAQQQQGGKKRKQGNKKAPPQPPVPQPEAAQTKHYKEQAVDELVHLKILESLLDFEPSPMPPPSPTPAPAVLAPVVGPAPVVLEPAAATEAMAVDPPPVLAASSVPQASRFEGAAPAESSALYTDRSTAEATSGMANAVNSPPPAESAEHTAEGPSESVAAAAADDAATSSWGVAEPAKEDEDGDASMAETQACDNGPQVNNAGTTDSAAAVAAPTDTPPFVPLTAAPSPAPAHTTSTSATNEAVVVTPRFLPSSTYLTGSQPTKPTPSATAPLQHQFVPAQPKITPAPPKITPAPPKTAPAATKIVPAAPKPPAVVQFVPRRPPRDRPVLVIVTGDANSSEYNPGGFLGCVRRALDRGWDVEIAAFTHGISSLWTGEQMRRTTSDGRRRGELRVIDLAIFAEELVSV</sequence>
<feature type="compositionally biased region" description="Low complexity" evidence="1">
    <location>
        <begin position="232"/>
        <end position="243"/>
    </location>
</feature>
<feature type="compositionally biased region" description="Pro residues" evidence="1">
    <location>
        <begin position="244"/>
        <end position="257"/>
    </location>
</feature>
<name>A0A511KQW3_RHOTO</name>
<feature type="region of interest" description="Disordered" evidence="1">
    <location>
        <begin position="1"/>
        <end position="584"/>
    </location>
</feature>
<feature type="compositionally biased region" description="Acidic residues" evidence="1">
    <location>
        <begin position="385"/>
        <end position="409"/>
    </location>
</feature>
<dbReference type="EMBL" id="BJWK01000026">
    <property type="protein sequence ID" value="GEM12768.1"/>
    <property type="molecule type" value="Genomic_DNA"/>
</dbReference>
<feature type="compositionally biased region" description="Polar residues" evidence="1">
    <location>
        <begin position="474"/>
        <end position="485"/>
    </location>
</feature>
<feature type="compositionally biased region" description="Acidic residues" evidence="1">
    <location>
        <begin position="561"/>
        <end position="576"/>
    </location>
</feature>
<evidence type="ECO:0000313" key="2">
    <source>
        <dbReference type="EMBL" id="GEM12768.1"/>
    </source>
</evidence>
<feature type="compositionally biased region" description="Low complexity" evidence="1">
    <location>
        <begin position="1008"/>
        <end position="1019"/>
    </location>
</feature>
<feature type="compositionally biased region" description="Low complexity" evidence="1">
    <location>
        <begin position="285"/>
        <end position="312"/>
    </location>
</feature>
<feature type="compositionally biased region" description="Low complexity" evidence="1">
    <location>
        <begin position="1215"/>
        <end position="1228"/>
    </location>
</feature>
<feature type="compositionally biased region" description="Low complexity" evidence="1">
    <location>
        <begin position="707"/>
        <end position="728"/>
    </location>
</feature>
<dbReference type="PRINTS" id="PR01217">
    <property type="entry name" value="PRICHEXTENSN"/>
</dbReference>
<feature type="compositionally biased region" description="Low complexity" evidence="1">
    <location>
        <begin position="26"/>
        <end position="36"/>
    </location>
</feature>